<dbReference type="RefSeq" id="XP_056696866.1">
    <property type="nucleotide sequence ID" value="XM_056840888.1"/>
</dbReference>
<dbReference type="RefSeq" id="XP_056696870.1">
    <property type="nucleotide sequence ID" value="XM_056840892.1"/>
</dbReference>
<evidence type="ECO:0000313" key="2">
    <source>
        <dbReference type="Proteomes" id="UP000813463"/>
    </source>
</evidence>
<organism evidence="2 6">
    <name type="scientific">Spinacia oleracea</name>
    <name type="common">Spinach</name>
    <dbReference type="NCBI Taxonomy" id="3562"/>
    <lineage>
        <taxon>Eukaryota</taxon>
        <taxon>Viridiplantae</taxon>
        <taxon>Streptophyta</taxon>
        <taxon>Embryophyta</taxon>
        <taxon>Tracheophyta</taxon>
        <taxon>Spermatophyta</taxon>
        <taxon>Magnoliopsida</taxon>
        <taxon>eudicotyledons</taxon>
        <taxon>Gunneridae</taxon>
        <taxon>Pentapetalae</taxon>
        <taxon>Caryophyllales</taxon>
        <taxon>Chenopodiaceae</taxon>
        <taxon>Chenopodioideae</taxon>
        <taxon>Anserineae</taxon>
        <taxon>Spinacia</taxon>
    </lineage>
</organism>
<evidence type="ECO:0000313" key="8">
    <source>
        <dbReference type="RefSeq" id="XP_056696871.1"/>
    </source>
</evidence>
<feature type="domain" description="PORR" evidence="1">
    <location>
        <begin position="46"/>
        <end position="372"/>
    </location>
</feature>
<protein>
    <submittedName>
        <fullName evidence="3 4">Protein WHAT'S THIS FACTOR 9, mitochondrial</fullName>
    </submittedName>
</protein>
<dbReference type="Pfam" id="PF11955">
    <property type="entry name" value="PORR"/>
    <property type="match status" value="1"/>
</dbReference>
<reference evidence="2" key="1">
    <citation type="journal article" date="2021" name="Nat. Commun.">
        <title>Genomic analyses provide insights into spinach domestication and the genetic basis of agronomic traits.</title>
        <authorList>
            <person name="Cai X."/>
            <person name="Sun X."/>
            <person name="Xu C."/>
            <person name="Sun H."/>
            <person name="Wang X."/>
            <person name="Ge C."/>
            <person name="Zhang Z."/>
            <person name="Wang Q."/>
            <person name="Fei Z."/>
            <person name="Jiao C."/>
            <person name="Wang Q."/>
        </authorList>
    </citation>
    <scope>NUCLEOTIDE SEQUENCE [LARGE SCALE GENOMIC DNA]</scope>
    <source>
        <strain evidence="2">cv. Varoflay</strain>
    </source>
</reference>
<dbReference type="PANTHER" id="PTHR31476:SF13">
    <property type="entry name" value="PROTEIN WHAT'S THIS FACTOR 9, MITOCHONDRIAL"/>
    <property type="match status" value="1"/>
</dbReference>
<dbReference type="Proteomes" id="UP000813463">
    <property type="component" value="Chromosome 3"/>
</dbReference>
<name>A0ABM3RMM8_SPIOL</name>
<evidence type="ECO:0000313" key="9">
    <source>
        <dbReference type="RefSeq" id="XP_056696872.1"/>
    </source>
</evidence>
<evidence type="ECO:0000313" key="7">
    <source>
        <dbReference type="RefSeq" id="XP_056696870.1"/>
    </source>
</evidence>
<dbReference type="InterPro" id="IPR045040">
    <property type="entry name" value="PORR_fam"/>
</dbReference>
<dbReference type="RefSeq" id="XP_056696869.1">
    <property type="nucleotide sequence ID" value="XM_056840891.1"/>
</dbReference>
<dbReference type="RefSeq" id="XP_056696867.1">
    <property type="nucleotide sequence ID" value="XM_056840889.1"/>
</dbReference>
<proteinExistence type="predicted"/>
<accession>A0ABM3RMM8</accession>
<dbReference type="RefSeq" id="XP_056696872.1">
    <property type="nucleotide sequence ID" value="XM_056840894.1"/>
</dbReference>
<gene>
    <name evidence="3 4 5 6 7 8 9" type="primary">LOC110792696</name>
</gene>
<keyword evidence="2" id="KW-1185">Reference proteome</keyword>
<reference evidence="3 4" key="2">
    <citation type="submission" date="2025-05" db="UniProtKB">
        <authorList>
            <consortium name="RefSeq"/>
        </authorList>
    </citation>
    <scope>IDENTIFICATION</scope>
    <source>
        <tissue evidence="3 4">Leaf</tissue>
    </source>
</reference>
<evidence type="ECO:0000259" key="1">
    <source>
        <dbReference type="Pfam" id="PF11955"/>
    </source>
</evidence>
<dbReference type="RefSeq" id="XP_056696868.1">
    <property type="nucleotide sequence ID" value="XM_056840890.1"/>
</dbReference>
<dbReference type="InterPro" id="IPR021099">
    <property type="entry name" value="PORR_domain"/>
</dbReference>
<sequence>MFSTRRTSKKILRRAKEIVFVSLVKDSPSCCCIRKLSYVNVYMKWKKNPSYDSIDTIYRSLELKPLISLKNCIAQAPSGCIPISDISKRGLELDVPIKVAKFMRRYPSVFEEFVGPQYNLPWFRLTPKAIEIDVEEKAIYEDYKLDLQLRLKKLILMTREKRLPLRIIQGVQWYLGLPDGFLKNPGLNLDGSFRFVEMEDGERALAIDCGEKMMSTLQKNAVSKGLSNGGWMEPIPFPLFPSRGLRLKRKISAWLDEFQKLPYVSPYEEVSHLNPDSDIAEKRVVGVLHELLCLFVENAAPRKKLLCLKKYLSLPQKFHKAFERHPHMFYLSLKAHTCTAILKEAYEDEAAIERHPLFTVRKKYIELMKDSDRILKQRRFNNHFSYGKIADSDSALNSESIDEDGIVVEKS</sequence>
<evidence type="ECO:0000313" key="5">
    <source>
        <dbReference type="RefSeq" id="XP_056696868.1"/>
    </source>
</evidence>
<dbReference type="GeneID" id="110792696"/>
<dbReference type="PANTHER" id="PTHR31476">
    <property type="entry name" value="PROTEIN WHAT'S THIS FACTOR 1 HOMOLOG, CHLOROPLASTIC"/>
    <property type="match status" value="1"/>
</dbReference>
<evidence type="ECO:0000313" key="6">
    <source>
        <dbReference type="RefSeq" id="XP_056696869.1"/>
    </source>
</evidence>
<dbReference type="RefSeq" id="XP_056696871.1">
    <property type="nucleotide sequence ID" value="XM_056840893.1"/>
</dbReference>
<evidence type="ECO:0000313" key="3">
    <source>
        <dbReference type="RefSeq" id="XP_056696866.1"/>
    </source>
</evidence>
<evidence type="ECO:0000313" key="4">
    <source>
        <dbReference type="RefSeq" id="XP_056696867.1"/>
    </source>
</evidence>